<evidence type="ECO:0000256" key="3">
    <source>
        <dbReference type="ARBA" id="ARBA00023157"/>
    </source>
</evidence>
<name>A0A0R1GZ70_9LACO</name>
<keyword evidence="3" id="KW-1015">Disulfide bond</keyword>
<dbReference type="GO" id="GO:0008379">
    <property type="term" value="F:thioredoxin peroxidase activity"/>
    <property type="evidence" value="ECO:0007669"/>
    <property type="project" value="InterPro"/>
</dbReference>
<evidence type="ECO:0000259" key="5">
    <source>
        <dbReference type="PROSITE" id="PS51352"/>
    </source>
</evidence>
<evidence type="ECO:0000313" key="7">
    <source>
        <dbReference type="Proteomes" id="UP000051461"/>
    </source>
</evidence>
<keyword evidence="1" id="KW-0575">Peroxidase</keyword>
<dbReference type="PROSITE" id="PS51352">
    <property type="entry name" value="THIOREDOXIN_2"/>
    <property type="match status" value="1"/>
</dbReference>
<organism evidence="6 7">
    <name type="scientific">Loigolactobacillus bifermentans DSM 20003</name>
    <dbReference type="NCBI Taxonomy" id="1423726"/>
    <lineage>
        <taxon>Bacteria</taxon>
        <taxon>Bacillati</taxon>
        <taxon>Bacillota</taxon>
        <taxon>Bacilli</taxon>
        <taxon>Lactobacillales</taxon>
        <taxon>Lactobacillaceae</taxon>
        <taxon>Loigolactobacillus</taxon>
    </lineage>
</organism>
<keyword evidence="7" id="KW-1185">Reference proteome</keyword>
<keyword evidence="1" id="KW-0560">Oxidoreductase</keyword>
<evidence type="ECO:0000256" key="2">
    <source>
        <dbReference type="ARBA" id="ARBA00022862"/>
    </source>
</evidence>
<dbReference type="NCBIfam" id="NF001808">
    <property type="entry name" value="PRK00522.1"/>
    <property type="match status" value="1"/>
</dbReference>
<sequence length="159" mass="17495">MHGDPLTTNGTAPAVDQTLPNFQLTAATGETVTPKDWQGQATLISVVPDINTSVCSIQTKHFNQSMDAFPDIRFVTVSTNTTEQQQNWCAAEGVDRIQLLSDAQHSFGSALGLYVADKNILARSIFIIDATGKILYRELIQEQTHEPDYQKALAFLKNL</sequence>
<dbReference type="InterPro" id="IPR036249">
    <property type="entry name" value="Thioredoxin-like_sf"/>
</dbReference>
<dbReference type="SUPFAM" id="SSF52833">
    <property type="entry name" value="Thioredoxin-like"/>
    <property type="match status" value="1"/>
</dbReference>
<dbReference type="InterPro" id="IPR013740">
    <property type="entry name" value="Redoxin"/>
</dbReference>
<dbReference type="Proteomes" id="UP000051461">
    <property type="component" value="Unassembled WGS sequence"/>
</dbReference>
<protein>
    <submittedName>
        <fullName evidence="6">Peroxiredoxin</fullName>
    </submittedName>
</protein>
<evidence type="ECO:0000256" key="1">
    <source>
        <dbReference type="ARBA" id="ARBA00022559"/>
    </source>
</evidence>
<reference evidence="6 7" key="1">
    <citation type="journal article" date="2015" name="Genome Announc.">
        <title>Expanding the biotechnology potential of lactobacilli through comparative genomics of 213 strains and associated genera.</title>
        <authorList>
            <person name="Sun Z."/>
            <person name="Harris H.M."/>
            <person name="McCann A."/>
            <person name="Guo C."/>
            <person name="Argimon S."/>
            <person name="Zhang W."/>
            <person name="Yang X."/>
            <person name="Jeffery I.B."/>
            <person name="Cooney J.C."/>
            <person name="Kagawa T.F."/>
            <person name="Liu W."/>
            <person name="Song Y."/>
            <person name="Salvetti E."/>
            <person name="Wrobel A."/>
            <person name="Rasinkangas P."/>
            <person name="Parkhill J."/>
            <person name="Rea M.C."/>
            <person name="O'Sullivan O."/>
            <person name="Ritari J."/>
            <person name="Douillard F.P."/>
            <person name="Paul Ross R."/>
            <person name="Yang R."/>
            <person name="Briner A.E."/>
            <person name="Felis G.E."/>
            <person name="de Vos W.M."/>
            <person name="Barrangou R."/>
            <person name="Klaenhammer T.R."/>
            <person name="Caufield P.W."/>
            <person name="Cui Y."/>
            <person name="Zhang H."/>
            <person name="O'Toole P.W."/>
        </authorList>
    </citation>
    <scope>NUCLEOTIDE SEQUENCE [LARGE SCALE GENOMIC DNA]</scope>
    <source>
        <strain evidence="6 7">DSM 20003</strain>
    </source>
</reference>
<evidence type="ECO:0000256" key="4">
    <source>
        <dbReference type="ARBA" id="ARBA00023284"/>
    </source>
</evidence>
<keyword evidence="4" id="KW-0676">Redox-active center</keyword>
<dbReference type="EMBL" id="AZDA01000058">
    <property type="protein sequence ID" value="KRK36724.1"/>
    <property type="molecule type" value="Genomic_DNA"/>
</dbReference>
<dbReference type="AlphaFoldDB" id="A0A0R1GZ70"/>
<dbReference type="InterPro" id="IPR002065">
    <property type="entry name" value="TPX"/>
</dbReference>
<dbReference type="PANTHER" id="PTHR43110">
    <property type="entry name" value="THIOL PEROXIDASE"/>
    <property type="match status" value="1"/>
</dbReference>
<dbReference type="CDD" id="cd03014">
    <property type="entry name" value="PRX_Atyp2cys"/>
    <property type="match status" value="1"/>
</dbReference>
<evidence type="ECO:0000313" key="6">
    <source>
        <dbReference type="EMBL" id="KRK36724.1"/>
    </source>
</evidence>
<dbReference type="Gene3D" id="3.40.30.10">
    <property type="entry name" value="Glutaredoxin"/>
    <property type="match status" value="1"/>
</dbReference>
<feature type="domain" description="Thioredoxin" evidence="5">
    <location>
        <begin position="13"/>
        <end position="159"/>
    </location>
</feature>
<dbReference type="STRING" id="1423726.FC07_GL002956"/>
<proteinExistence type="predicted"/>
<comment type="caution">
    <text evidence="6">The sequence shown here is derived from an EMBL/GenBank/DDBJ whole genome shotgun (WGS) entry which is preliminary data.</text>
</comment>
<dbReference type="InterPro" id="IPR013766">
    <property type="entry name" value="Thioredoxin_domain"/>
</dbReference>
<dbReference type="PANTHER" id="PTHR43110:SF1">
    <property type="entry name" value="THIOL PEROXIDASE"/>
    <property type="match status" value="1"/>
</dbReference>
<accession>A0A0R1GZ70</accession>
<dbReference type="Pfam" id="PF08534">
    <property type="entry name" value="Redoxin"/>
    <property type="match status" value="1"/>
</dbReference>
<dbReference type="PATRIC" id="fig|1423726.3.peg.3068"/>
<keyword evidence="2" id="KW-0049">Antioxidant</keyword>
<dbReference type="InterPro" id="IPR050455">
    <property type="entry name" value="Tpx_Peroxidase_subfamily"/>
</dbReference>
<gene>
    <name evidence="6" type="ORF">FC07_GL002956</name>
</gene>